<dbReference type="OrthoDB" id="1925835at2759"/>
<dbReference type="InterPro" id="IPR039300">
    <property type="entry name" value="JASON"/>
</dbReference>
<accession>A0A251UCT3</accession>
<dbReference type="PANTHER" id="PTHR33318:SF22">
    <property type="entry name" value="SUPPRESSOR PROTEIN SRP40-LIKE ISOFORM X1"/>
    <property type="match status" value="1"/>
</dbReference>
<proteinExistence type="predicted"/>
<evidence type="ECO:0000313" key="1">
    <source>
        <dbReference type="EMBL" id="KAF5799167.1"/>
    </source>
</evidence>
<protein>
    <submittedName>
        <fullName evidence="2">Uncharacterized protein</fullName>
    </submittedName>
</protein>
<reference evidence="2" key="2">
    <citation type="submission" date="2017-02" db="EMBL/GenBank/DDBJ databases">
        <title>Sunflower complete genome.</title>
        <authorList>
            <person name="Langlade N."/>
            <person name="Munos S."/>
        </authorList>
    </citation>
    <scope>NUCLEOTIDE SEQUENCE [LARGE SCALE GENOMIC DNA]</scope>
    <source>
        <tissue evidence="2">Leaves</tissue>
    </source>
</reference>
<dbReference type="GO" id="GO:0007142">
    <property type="term" value="P:male meiosis II"/>
    <property type="evidence" value="ECO:0007669"/>
    <property type="project" value="InterPro"/>
</dbReference>
<reference evidence="1 3" key="1">
    <citation type="journal article" date="2017" name="Nature">
        <title>The sunflower genome provides insights into oil metabolism, flowering and Asterid evolution.</title>
        <authorList>
            <person name="Badouin H."/>
            <person name="Gouzy J."/>
            <person name="Grassa C.J."/>
            <person name="Murat F."/>
            <person name="Staton S.E."/>
            <person name="Cottret L."/>
            <person name="Lelandais-Briere C."/>
            <person name="Owens G.L."/>
            <person name="Carrere S."/>
            <person name="Mayjonade B."/>
            <person name="Legrand L."/>
            <person name="Gill N."/>
            <person name="Kane N.C."/>
            <person name="Bowers J.E."/>
            <person name="Hubner S."/>
            <person name="Bellec A."/>
            <person name="Berard A."/>
            <person name="Berges H."/>
            <person name="Blanchet N."/>
            <person name="Boniface M.C."/>
            <person name="Brunel D."/>
            <person name="Catrice O."/>
            <person name="Chaidir N."/>
            <person name="Claudel C."/>
            <person name="Donnadieu C."/>
            <person name="Faraut T."/>
            <person name="Fievet G."/>
            <person name="Helmstetter N."/>
            <person name="King M."/>
            <person name="Knapp S.J."/>
            <person name="Lai Z."/>
            <person name="Le Paslier M.C."/>
            <person name="Lippi Y."/>
            <person name="Lorenzon L."/>
            <person name="Mandel J.R."/>
            <person name="Marage G."/>
            <person name="Marchand G."/>
            <person name="Marquand E."/>
            <person name="Bret-Mestries E."/>
            <person name="Morien E."/>
            <person name="Nambeesan S."/>
            <person name="Nguyen T."/>
            <person name="Pegot-Espagnet P."/>
            <person name="Pouilly N."/>
            <person name="Raftis F."/>
            <person name="Sallet E."/>
            <person name="Schiex T."/>
            <person name="Thomas J."/>
            <person name="Vandecasteele C."/>
            <person name="Vares D."/>
            <person name="Vear F."/>
            <person name="Vautrin S."/>
            <person name="Crespi M."/>
            <person name="Mangin B."/>
            <person name="Burke J.M."/>
            <person name="Salse J."/>
            <person name="Munos S."/>
            <person name="Vincourt P."/>
            <person name="Rieseberg L.H."/>
            <person name="Langlade N.B."/>
        </authorList>
    </citation>
    <scope>NUCLEOTIDE SEQUENCE [LARGE SCALE GENOMIC DNA]</scope>
    <source>
        <strain evidence="3">cv. SF193</strain>
        <tissue evidence="1">Leaves</tissue>
    </source>
</reference>
<dbReference type="Gramene" id="mRNA:HanXRQr2_Chr07g0301451">
    <property type="protein sequence ID" value="mRNA:HanXRQr2_Chr07g0301451"/>
    <property type="gene ID" value="HanXRQr2_Chr07g0301451"/>
</dbReference>
<evidence type="ECO:0000313" key="2">
    <source>
        <dbReference type="EMBL" id="OTG20592.1"/>
    </source>
</evidence>
<dbReference type="EMBL" id="CM007896">
    <property type="protein sequence ID" value="OTG20592.1"/>
    <property type="molecule type" value="Genomic_DNA"/>
</dbReference>
<dbReference type="PANTHER" id="PTHR33318">
    <property type="entry name" value="ASPARTYL/GLUTAMYL-TRNA(ASN/GLN) AMIDOTRANSFERASE SUBUNIT"/>
    <property type="match status" value="1"/>
</dbReference>
<name>A0A251UCT3_HELAN</name>
<keyword evidence="3" id="KW-1185">Reference proteome</keyword>
<sequence length="371" mass="41788">MGCFTVFPCFTSSKHPKLNKSVNQTTEEESINTGSLKPLVLKLRVDSEDQVLNEDVEGITDILFVKSEDGKEKNVEWSGKLGVLVQRESANERDDETKNGNGKLGVLVRIETENERKEERRKSLGVHVDIENGSDDESDVEKEVRTEEHKKEIQSGAVSDCSVSSYISYPPMHRYHNCVTDEDEEHLLVHEDSPESFFSLSIDPTRHSQSSSVAADDKEVSSIENNHNERIDSLLYPIENLAQRKTMKARPMHGLDHLQEKENVYIEQEEISKVSDRKGKVKTDTVVTTSLSSWLVDPKKSTASKEESETSWKSCEDRPILGSCSIDEVKRISARSSSRKSPCHDPDDTPIIGTVGSYWSHTGQANVYIKY</sequence>
<organism evidence="2 3">
    <name type="scientific">Helianthus annuus</name>
    <name type="common">Common sunflower</name>
    <dbReference type="NCBI Taxonomy" id="4232"/>
    <lineage>
        <taxon>Eukaryota</taxon>
        <taxon>Viridiplantae</taxon>
        <taxon>Streptophyta</taxon>
        <taxon>Embryophyta</taxon>
        <taxon>Tracheophyta</taxon>
        <taxon>Spermatophyta</taxon>
        <taxon>Magnoliopsida</taxon>
        <taxon>eudicotyledons</taxon>
        <taxon>Gunneridae</taxon>
        <taxon>Pentapetalae</taxon>
        <taxon>asterids</taxon>
        <taxon>campanulids</taxon>
        <taxon>Asterales</taxon>
        <taxon>Asteraceae</taxon>
        <taxon>Asteroideae</taxon>
        <taxon>Heliantheae alliance</taxon>
        <taxon>Heliantheae</taxon>
        <taxon>Helianthus</taxon>
    </lineage>
</organism>
<dbReference type="EMBL" id="MNCJ02000322">
    <property type="protein sequence ID" value="KAF5799167.1"/>
    <property type="molecule type" value="Genomic_DNA"/>
</dbReference>
<dbReference type="AlphaFoldDB" id="A0A251UCT3"/>
<dbReference type="InParanoid" id="A0A251UCT3"/>
<reference evidence="1" key="3">
    <citation type="submission" date="2020-06" db="EMBL/GenBank/DDBJ databases">
        <title>Helianthus annuus Genome sequencing and assembly Release 2.</title>
        <authorList>
            <person name="Gouzy J."/>
            <person name="Langlade N."/>
            <person name="Munos S."/>
        </authorList>
    </citation>
    <scope>NUCLEOTIDE SEQUENCE</scope>
    <source>
        <tissue evidence="1">Leaves</tissue>
    </source>
</reference>
<evidence type="ECO:0000313" key="3">
    <source>
        <dbReference type="Proteomes" id="UP000215914"/>
    </source>
</evidence>
<gene>
    <name evidence="2" type="ORF">HannXRQ_Chr07g0194821</name>
    <name evidence="1" type="ORF">HanXRQr2_Chr07g0301451</name>
</gene>
<dbReference type="Proteomes" id="UP000215914">
    <property type="component" value="Chromosome 7"/>
</dbReference>